<keyword evidence="2" id="KW-1185">Reference proteome</keyword>
<gene>
    <name evidence="1" type="ORF">J2S43_000168</name>
</gene>
<accession>A0ABT9MK18</accession>
<dbReference type="EMBL" id="JAUSRA010000001">
    <property type="protein sequence ID" value="MDP9791656.1"/>
    <property type="molecule type" value="Genomic_DNA"/>
</dbReference>
<evidence type="ECO:0000313" key="1">
    <source>
        <dbReference type="EMBL" id="MDP9791656.1"/>
    </source>
</evidence>
<sequence length="37" mass="3997">MAEPRVTLPGAPTLTTQLRTPVAFKTADEFKAIALCH</sequence>
<reference evidence="1 2" key="1">
    <citation type="submission" date="2023-07" db="EMBL/GenBank/DDBJ databases">
        <title>Sequencing the genomes of 1000 actinobacteria strains.</title>
        <authorList>
            <person name="Klenk H.-P."/>
        </authorList>
    </citation>
    <scope>NUCLEOTIDE SEQUENCE [LARGE SCALE GENOMIC DNA]</scope>
    <source>
        <strain evidence="1 2">DSM 44710</strain>
    </source>
</reference>
<evidence type="ECO:0000313" key="2">
    <source>
        <dbReference type="Proteomes" id="UP001240984"/>
    </source>
</evidence>
<protein>
    <submittedName>
        <fullName evidence="1">Uncharacterized protein</fullName>
    </submittedName>
</protein>
<comment type="caution">
    <text evidence="1">The sequence shown here is derived from an EMBL/GenBank/DDBJ whole genome shotgun (WGS) entry which is preliminary data.</text>
</comment>
<proteinExistence type="predicted"/>
<name>A0ABT9MK18_9ACTN</name>
<organism evidence="1 2">
    <name type="scientific">Catenuloplanes nepalensis</name>
    <dbReference type="NCBI Taxonomy" id="587533"/>
    <lineage>
        <taxon>Bacteria</taxon>
        <taxon>Bacillati</taxon>
        <taxon>Actinomycetota</taxon>
        <taxon>Actinomycetes</taxon>
        <taxon>Micromonosporales</taxon>
        <taxon>Micromonosporaceae</taxon>
        <taxon>Catenuloplanes</taxon>
    </lineage>
</organism>
<dbReference type="Proteomes" id="UP001240984">
    <property type="component" value="Unassembled WGS sequence"/>
</dbReference>